<evidence type="ECO:0000256" key="1">
    <source>
        <dbReference type="SAM" id="MobiDB-lite"/>
    </source>
</evidence>
<keyword evidence="2" id="KW-0472">Membrane</keyword>
<evidence type="ECO:0000313" key="3">
    <source>
        <dbReference type="EMBL" id="PKK88718.1"/>
    </source>
</evidence>
<feature type="compositionally biased region" description="Basic and acidic residues" evidence="1">
    <location>
        <begin position="1"/>
        <end position="18"/>
    </location>
</feature>
<feature type="transmembrane region" description="Helical" evidence="2">
    <location>
        <begin position="293"/>
        <end position="315"/>
    </location>
</feature>
<reference evidence="3 4" key="1">
    <citation type="journal article" date="2017" name="ISME J.">
        <title>Potential for microbial H2 and metal transformations associated with novel bacteria and archaea in deep terrestrial subsurface sediments.</title>
        <authorList>
            <person name="Hernsdorf A.W."/>
            <person name="Amano Y."/>
            <person name="Miyakawa K."/>
            <person name="Ise K."/>
            <person name="Suzuki Y."/>
            <person name="Anantharaman K."/>
            <person name="Probst A."/>
            <person name="Burstein D."/>
            <person name="Thomas B.C."/>
            <person name="Banfield J.F."/>
        </authorList>
    </citation>
    <scope>NUCLEOTIDE SEQUENCE [LARGE SCALE GENOMIC DNA]</scope>
    <source>
        <strain evidence="3">HGW-Wallbacteria-1</strain>
    </source>
</reference>
<feature type="region of interest" description="Disordered" evidence="1">
    <location>
        <begin position="1"/>
        <end position="36"/>
    </location>
</feature>
<name>A0A2N1PK44_9BACT</name>
<dbReference type="Proteomes" id="UP000233256">
    <property type="component" value="Unassembled WGS sequence"/>
</dbReference>
<dbReference type="EMBL" id="PGXC01000036">
    <property type="protein sequence ID" value="PKK88718.1"/>
    <property type="molecule type" value="Genomic_DNA"/>
</dbReference>
<proteinExistence type="predicted"/>
<organism evidence="3 4">
    <name type="scientific">Candidatus Wallbacteria bacterium HGW-Wallbacteria-1</name>
    <dbReference type="NCBI Taxonomy" id="2013854"/>
    <lineage>
        <taxon>Bacteria</taxon>
        <taxon>Candidatus Walliibacteriota</taxon>
    </lineage>
</organism>
<keyword evidence="2" id="KW-1133">Transmembrane helix</keyword>
<comment type="caution">
    <text evidence="3">The sequence shown here is derived from an EMBL/GenBank/DDBJ whole genome shotgun (WGS) entry which is preliminary data.</text>
</comment>
<protein>
    <submittedName>
        <fullName evidence="3">Uncharacterized protein</fullName>
    </submittedName>
</protein>
<evidence type="ECO:0000256" key="2">
    <source>
        <dbReference type="SAM" id="Phobius"/>
    </source>
</evidence>
<keyword evidence="2" id="KW-0812">Transmembrane</keyword>
<accession>A0A2N1PK44</accession>
<sequence length="316" mass="35049">MTTNLDEYKGVPTSKDESTGQSALKPPGQEIRSVGGSEPNLAIKGSFRDMLNHSVGKFLVILNTSGRPDRIEAICASFTKRMDNLINIFDPWDQFLTNVNFFKNDETDLKFQKMSEKLHECLGELLTAEGCQTIMKAFSTSSDFKVRNMLVRDVFNTEISKRFGSQDFVFDIVAENLAEKAKLDSDTRKTQAAGDKGEEKANFSFMTVTPVIDPVNGIPLSSAKPGDHILVEGPAKLEKINCPIASITPSEIEGRFVVYVNVEGNVMGKMVLSRTTMLARPDSETTAEVGKDVIWFIIVAVFLLLAFLFGVLYYIF</sequence>
<evidence type="ECO:0000313" key="4">
    <source>
        <dbReference type="Proteomes" id="UP000233256"/>
    </source>
</evidence>
<gene>
    <name evidence="3" type="ORF">CVV64_17505</name>
</gene>
<dbReference type="AlphaFoldDB" id="A0A2N1PK44"/>